<dbReference type="InterPro" id="IPR036390">
    <property type="entry name" value="WH_DNA-bd_sf"/>
</dbReference>
<dbReference type="OrthoDB" id="9790747at2"/>
<gene>
    <name evidence="2" type="ORF">SAMN06265368_2588</name>
</gene>
<dbReference type="EMBL" id="OBEL01000002">
    <property type="protein sequence ID" value="SNZ19499.1"/>
    <property type="molecule type" value="Genomic_DNA"/>
</dbReference>
<dbReference type="SUPFAM" id="SSF46785">
    <property type="entry name" value="Winged helix' DNA-binding domain"/>
    <property type="match status" value="1"/>
</dbReference>
<dbReference type="PANTHER" id="PTHR38600">
    <property type="entry name" value="TRANSCRIPTIONAL REGULATORY PROTEIN"/>
    <property type="match status" value="1"/>
</dbReference>
<reference evidence="2 3" key="1">
    <citation type="submission" date="2017-09" db="EMBL/GenBank/DDBJ databases">
        <authorList>
            <person name="Ehlers B."/>
            <person name="Leendertz F.H."/>
        </authorList>
    </citation>
    <scope>NUCLEOTIDE SEQUENCE [LARGE SCALE GENOMIC DNA]</scope>
    <source>
        <strain evidence="2 3">DSM 18289</strain>
    </source>
</reference>
<dbReference type="Proteomes" id="UP000219439">
    <property type="component" value="Unassembled WGS sequence"/>
</dbReference>
<evidence type="ECO:0000259" key="1">
    <source>
        <dbReference type="PROSITE" id="PS50987"/>
    </source>
</evidence>
<keyword evidence="3" id="KW-1185">Reference proteome</keyword>
<dbReference type="AlphaFoldDB" id="A0A285PCR8"/>
<sequence>MNNDEQLDAIFSALAHPTRRAILARLAKGTATVNELAEPFDATLPAISKHIRVLEAAGLVSRGKEAQFRPCVLDTQPLQTVASWTDQYRFIWEGRFDAMDRILQGMKEPPNEQ</sequence>
<dbReference type="PRINTS" id="PR00778">
    <property type="entry name" value="HTHARSR"/>
</dbReference>
<dbReference type="GO" id="GO:0003700">
    <property type="term" value="F:DNA-binding transcription factor activity"/>
    <property type="evidence" value="ECO:0007669"/>
    <property type="project" value="InterPro"/>
</dbReference>
<accession>A0A285PCR8</accession>
<dbReference type="PANTHER" id="PTHR38600:SF2">
    <property type="entry name" value="SLL0088 PROTEIN"/>
    <property type="match status" value="1"/>
</dbReference>
<dbReference type="InterPro" id="IPR001845">
    <property type="entry name" value="HTH_ArsR_DNA-bd_dom"/>
</dbReference>
<proteinExistence type="predicted"/>
<name>A0A285PCR8_9HYPH</name>
<dbReference type="Gene3D" id="1.10.10.10">
    <property type="entry name" value="Winged helix-like DNA-binding domain superfamily/Winged helix DNA-binding domain"/>
    <property type="match status" value="1"/>
</dbReference>
<dbReference type="SMART" id="SM00418">
    <property type="entry name" value="HTH_ARSR"/>
    <property type="match status" value="1"/>
</dbReference>
<dbReference type="CDD" id="cd00090">
    <property type="entry name" value="HTH_ARSR"/>
    <property type="match status" value="1"/>
</dbReference>
<evidence type="ECO:0000313" key="2">
    <source>
        <dbReference type="EMBL" id="SNZ19499.1"/>
    </source>
</evidence>
<evidence type="ECO:0000313" key="3">
    <source>
        <dbReference type="Proteomes" id="UP000219439"/>
    </source>
</evidence>
<dbReference type="InterPro" id="IPR036388">
    <property type="entry name" value="WH-like_DNA-bd_sf"/>
</dbReference>
<dbReference type="RefSeq" id="WP_097153843.1">
    <property type="nucleotide sequence ID" value="NZ_OBEL01000002.1"/>
</dbReference>
<protein>
    <submittedName>
        <fullName evidence="2">Transcriptional regulator, ArsR family</fullName>
    </submittedName>
</protein>
<dbReference type="NCBIfam" id="NF033788">
    <property type="entry name" value="HTH_metalloreg"/>
    <property type="match status" value="1"/>
</dbReference>
<organism evidence="2 3">
    <name type="scientific">Cohaesibacter gelatinilyticus</name>
    <dbReference type="NCBI Taxonomy" id="372072"/>
    <lineage>
        <taxon>Bacteria</taxon>
        <taxon>Pseudomonadati</taxon>
        <taxon>Pseudomonadota</taxon>
        <taxon>Alphaproteobacteria</taxon>
        <taxon>Hyphomicrobiales</taxon>
        <taxon>Cohaesibacteraceae</taxon>
    </lineage>
</organism>
<feature type="domain" description="HTH arsR-type" evidence="1">
    <location>
        <begin position="1"/>
        <end position="93"/>
    </location>
</feature>
<dbReference type="PROSITE" id="PS50987">
    <property type="entry name" value="HTH_ARSR_2"/>
    <property type="match status" value="1"/>
</dbReference>
<dbReference type="Pfam" id="PF12840">
    <property type="entry name" value="HTH_20"/>
    <property type="match status" value="1"/>
</dbReference>
<dbReference type="InterPro" id="IPR011991">
    <property type="entry name" value="ArsR-like_HTH"/>
</dbReference>